<reference evidence="1 2" key="1">
    <citation type="journal article" date="2010" name="J. Bacteriol.">
        <title>Genome sequence of Fulvimarina pelagi HTCC2506T, a Mn(II)-oxidizing alphaproteobacterium possessing an aerobic anoxygenic photosynthetic gene cluster and Xanthorhodopsin.</title>
        <authorList>
            <person name="Kang I."/>
            <person name="Oh H.M."/>
            <person name="Lim S.I."/>
            <person name="Ferriera S."/>
            <person name="Giovannoni S.J."/>
            <person name="Cho J.C."/>
        </authorList>
    </citation>
    <scope>NUCLEOTIDE SEQUENCE [LARGE SCALE GENOMIC DNA]</scope>
    <source>
        <strain evidence="1 2">HTCC2506</strain>
    </source>
</reference>
<dbReference type="Proteomes" id="UP000004310">
    <property type="component" value="Unassembled WGS sequence"/>
</dbReference>
<dbReference type="HOGENOM" id="CLU_822974_0_0_5"/>
<dbReference type="STRING" id="217511.GCA_001463845_01870"/>
<dbReference type="EMBL" id="AATP01000005">
    <property type="protein sequence ID" value="EAU40788.1"/>
    <property type="molecule type" value="Genomic_DNA"/>
</dbReference>
<dbReference type="RefSeq" id="WP_007068696.1">
    <property type="nucleotide sequence ID" value="NZ_DS022272.1"/>
</dbReference>
<gene>
    <name evidence="1" type="ORF">FP2506_17909</name>
</gene>
<proteinExistence type="predicted"/>
<accession>Q0G151</accession>
<name>Q0G151_9HYPH</name>
<sequence length="353" mass="39388">MSATSKTAPSEQPARRAPIWKSAGLHLTHKLENGTLAVSPDFLRAYYTRPEIHPIEESCAAEHQLFEKLMETPTAPISDAEIDAISDADTADNYRMLLAYRDHLLAAGSLESGYLGLFQDGAPRVPPVFYEQLVHVILSSLMTGEADPFVLRASEVFFRDQKVTTENGQLTLADAEVVEMYSQSRGMGGLGSLLAEAGTPMRDVTLDIMSEENAKGYLLRADHFNFALDFRFTQPGQDAFARIIERWVKHFFELPVRVQAMQSIADSRWSWHIGLDAVANQLLNALYNGESIDEGANARFVALFRMEILDQTRVVDTMRGKPVYLGLAMTPDHLVRCKPQNLLTNLPLIAFKN</sequence>
<organism evidence="1 2">
    <name type="scientific">Fulvimarina pelagi HTCC2506</name>
    <dbReference type="NCBI Taxonomy" id="314231"/>
    <lineage>
        <taxon>Bacteria</taxon>
        <taxon>Pseudomonadati</taxon>
        <taxon>Pseudomonadota</taxon>
        <taxon>Alphaproteobacteria</taxon>
        <taxon>Hyphomicrobiales</taxon>
        <taxon>Aurantimonadaceae</taxon>
        <taxon>Fulvimarina</taxon>
    </lineage>
</organism>
<evidence type="ECO:0000313" key="1">
    <source>
        <dbReference type="EMBL" id="EAU40788.1"/>
    </source>
</evidence>
<keyword evidence="2" id="KW-1185">Reference proteome</keyword>
<dbReference type="AlphaFoldDB" id="Q0G151"/>
<protein>
    <submittedName>
        <fullName evidence="1">Uncharacterized protein</fullName>
    </submittedName>
</protein>
<dbReference type="Pfam" id="PF19879">
    <property type="entry name" value="DUF6352"/>
    <property type="match status" value="1"/>
</dbReference>
<dbReference type="InterPro" id="IPR045932">
    <property type="entry name" value="DUF6352"/>
</dbReference>
<comment type="caution">
    <text evidence="1">The sequence shown here is derived from an EMBL/GenBank/DDBJ whole genome shotgun (WGS) entry which is preliminary data.</text>
</comment>
<evidence type="ECO:0000313" key="2">
    <source>
        <dbReference type="Proteomes" id="UP000004310"/>
    </source>
</evidence>
<dbReference type="eggNOG" id="ENOG502Z8AK">
    <property type="taxonomic scope" value="Bacteria"/>
</dbReference>